<feature type="region of interest" description="Disordered" evidence="2">
    <location>
        <begin position="114"/>
        <end position="135"/>
    </location>
</feature>
<evidence type="ECO:0000256" key="1">
    <source>
        <dbReference type="SAM" id="Coils"/>
    </source>
</evidence>
<accession>A0A1A8YNG4</accession>
<feature type="region of interest" description="Disordered" evidence="2">
    <location>
        <begin position="613"/>
        <end position="694"/>
    </location>
</feature>
<gene>
    <name evidence="3" type="ORF">POVWA2_013150</name>
</gene>
<evidence type="ECO:0000313" key="3">
    <source>
        <dbReference type="EMBL" id="SBT33130.1"/>
    </source>
</evidence>
<dbReference type="EMBL" id="FLRE01000052">
    <property type="protein sequence ID" value="SBT33130.1"/>
    <property type="molecule type" value="Genomic_DNA"/>
</dbReference>
<feature type="compositionally biased region" description="Polar residues" evidence="2">
    <location>
        <begin position="853"/>
        <end position="867"/>
    </location>
</feature>
<protein>
    <submittedName>
        <fullName evidence="3">Uncharacterized protein</fullName>
    </submittedName>
</protein>
<feature type="compositionally biased region" description="Basic and acidic residues" evidence="2">
    <location>
        <begin position="679"/>
        <end position="691"/>
    </location>
</feature>
<name>A0A1A8YNG4_PLAOA</name>
<feature type="compositionally biased region" description="Polar residues" evidence="2">
    <location>
        <begin position="1188"/>
        <end position="1198"/>
    </location>
</feature>
<feature type="compositionally biased region" description="Basic and acidic residues" evidence="2">
    <location>
        <begin position="642"/>
        <end position="655"/>
    </location>
</feature>
<evidence type="ECO:0000313" key="4">
    <source>
        <dbReference type="Proteomes" id="UP000078550"/>
    </source>
</evidence>
<feature type="coiled-coil region" evidence="1">
    <location>
        <begin position="944"/>
        <end position="971"/>
    </location>
</feature>
<feature type="compositionally biased region" description="Polar residues" evidence="2">
    <location>
        <begin position="825"/>
        <end position="834"/>
    </location>
</feature>
<sequence length="1198" mass="138586">MLTVTQCIYLTPFLTFPTAVQKSRHLTVDNSKREGIAKMSINRNIKSNEADGQATKGNLPAEAETHVVKDHQQKDIIDRGKHANKKRDTICLANRRNSIRKCLNLLLKRSKMENLKKGTSPVKDPSKVKRKRQKRKKLMMRDYQAILNAGKGYLKKYEEEKTFFCNIKRDGSSGELTKDSSYFPFFFNLFVKGSYIGGSCRGGNEKNDYSSRNGYNGPRNGCNGPRNGCNGPRNGCNGPRNGCNTPRGKIAFLRGRRTRMLIADYLKILLNNLQNENAISNNFRIIDYAEEREKRERRTSHLFNNCEERDEKKEEYFLMCSNNMDKEKKKNGKGDKSPKERNCITEMSGKKMGNNSTDISTNDELTVVSNSNNEKHNGKAFIKINDFIFTKMVNNFVLEIKSFFFSLIAKMKNEKFIAKLIVHFSDICLMLTPYYVNIIHFIEILSEFANVFPTKWLKCFMHFVKKNKTEFIEKYKQFQNYVIFNDPIKVQSVGARLIGFVKILQKKSNLNKKKQSSHIFFLNILLSECLPMDHLGFCNRQSVKNNINLFFYDSLQCLKNNAHKEAITFNELEFNFQNNVNNFEKVKNFIKGEIDAKLPPKECTVEEGIVSETAQSGTDPDQPSEQPSTQPSEQHSTHKKSHQDGEKQEEKKDTHTSTNASGKNKSEVCGTEGKKRKRGEGSSHEGKGETKKSKHMKYNNLLESLNTTKENYYVYLSYIYLIVFVKFPEMFVNQNNIELEGVHNSFKTFYAHIKNLKKENNINMNAVEGYLYNADFDLLGNTHIYDMLIRDERFLGIFFFNVLMVLTYLKYELGGESKIKESGMRATSGTNAESTARPPKAQPKSAKDETKGEQSGNVKSDLNVSTNDENDGRSKTTVESGTQKGEEIMQEFIKDVVNCLKRFKSTEYFQQLLCTEYSWYLWKKQLSLKLGKETVYPSIEFQTVNRETKEKKEKKDKKDKKEKKEVEIKNNLLSVDKGEDITISPMMNLLRIIEHFEALNRDMKTYYEVNCENCNANMTKNVYKYAKFVPYTPDNNVHEIRNFLLEINKIYLRREAEFWELDESTSITVHKKKENEKKILIEKLIDKLEDYKKKMLIDNDPINEIEESEKSKNNPVFKFRLAKLFILKYIDIYTLVKNCEFSTDCDFLNSLMIQMDKGLEEKRMLLGGEAESKVEEATKEEAKVANQEPRSSAQRAAA</sequence>
<dbReference type="AlphaFoldDB" id="A0A1A8YNG4"/>
<organism evidence="3 4">
    <name type="scientific">Plasmodium ovale wallikeri</name>
    <dbReference type="NCBI Taxonomy" id="864142"/>
    <lineage>
        <taxon>Eukaryota</taxon>
        <taxon>Sar</taxon>
        <taxon>Alveolata</taxon>
        <taxon>Apicomplexa</taxon>
        <taxon>Aconoidasida</taxon>
        <taxon>Haemosporida</taxon>
        <taxon>Plasmodiidae</taxon>
        <taxon>Plasmodium</taxon>
        <taxon>Plasmodium (Plasmodium)</taxon>
    </lineage>
</organism>
<evidence type="ECO:0000256" key="2">
    <source>
        <dbReference type="SAM" id="MobiDB-lite"/>
    </source>
</evidence>
<feature type="compositionally biased region" description="Polar residues" evidence="2">
    <location>
        <begin position="613"/>
        <end position="634"/>
    </location>
</feature>
<keyword evidence="1" id="KW-0175">Coiled coil</keyword>
<reference evidence="4" key="1">
    <citation type="submission" date="2016-05" db="EMBL/GenBank/DDBJ databases">
        <authorList>
            <person name="Naeem Raeece"/>
        </authorList>
    </citation>
    <scope>NUCLEOTIDE SEQUENCE [LARGE SCALE GENOMIC DNA]</scope>
</reference>
<feature type="compositionally biased region" description="Basic and acidic residues" evidence="2">
    <location>
        <begin position="1170"/>
        <end position="1183"/>
    </location>
</feature>
<feature type="region of interest" description="Disordered" evidence="2">
    <location>
        <begin position="822"/>
        <end position="883"/>
    </location>
</feature>
<dbReference type="Proteomes" id="UP000078550">
    <property type="component" value="Unassembled WGS sequence"/>
</dbReference>
<proteinExistence type="predicted"/>
<feature type="region of interest" description="Disordered" evidence="2">
    <location>
        <begin position="1170"/>
        <end position="1198"/>
    </location>
</feature>